<dbReference type="PIRSF" id="PIRSF017834">
    <property type="entry name" value="NADH-UbQ_OxRdtase_b14.5b"/>
    <property type="match status" value="1"/>
</dbReference>
<evidence type="ECO:0000256" key="10">
    <source>
        <dbReference type="ARBA" id="ARBA00023136"/>
    </source>
</evidence>
<protein>
    <recommendedName>
        <fullName evidence="11">NADH dehydrogenase [ubiquinone] 1 subunit C2</fullName>
    </recommendedName>
</protein>
<reference evidence="12 13" key="1">
    <citation type="journal article" date="2021" name="Sci. Rep.">
        <title>Chromosome anchoring in Senegalese sole (Solea senegalensis) reveals sex-associated markers and genome rearrangements in flatfish.</title>
        <authorList>
            <person name="Guerrero-Cozar I."/>
            <person name="Gomez-Garrido J."/>
            <person name="Berbel C."/>
            <person name="Martinez-Blanch J.F."/>
            <person name="Alioto T."/>
            <person name="Claros M.G."/>
            <person name="Gagnaire P.A."/>
            <person name="Manchado M."/>
        </authorList>
    </citation>
    <scope>NUCLEOTIDE SEQUENCE [LARGE SCALE GENOMIC DNA]</scope>
    <source>
        <strain evidence="12">Sse05_10M</strain>
    </source>
</reference>
<keyword evidence="6 11" id="KW-0999">Mitochondrion inner membrane</keyword>
<evidence type="ECO:0000256" key="5">
    <source>
        <dbReference type="ARBA" id="ARBA00022692"/>
    </source>
</evidence>
<evidence type="ECO:0000256" key="4">
    <source>
        <dbReference type="ARBA" id="ARBA00022660"/>
    </source>
</evidence>
<dbReference type="EMBL" id="JAGKHQ010000020">
    <property type="protein sequence ID" value="KAG7479904.1"/>
    <property type="molecule type" value="Genomic_DNA"/>
</dbReference>
<keyword evidence="4 11" id="KW-0679">Respiratory chain</keyword>
<accession>A0AAV6Q2Z2</accession>
<evidence type="ECO:0000256" key="3">
    <source>
        <dbReference type="ARBA" id="ARBA00022448"/>
    </source>
</evidence>
<comment type="function">
    <text evidence="11">Accessory subunit of the mitochondrial membrane respiratory chain NADH dehydrogenase (Complex I), that is believed not to be involved in catalysis. Complex I functions in the transfer of electrons from NADH to the respiratory chain. The immediate electron acceptor for the enzyme is believed to be ubiquinone.</text>
</comment>
<organism evidence="12 13">
    <name type="scientific">Solea senegalensis</name>
    <name type="common">Senegalese sole</name>
    <dbReference type="NCBI Taxonomy" id="28829"/>
    <lineage>
        <taxon>Eukaryota</taxon>
        <taxon>Metazoa</taxon>
        <taxon>Chordata</taxon>
        <taxon>Craniata</taxon>
        <taxon>Vertebrata</taxon>
        <taxon>Euteleostomi</taxon>
        <taxon>Actinopterygii</taxon>
        <taxon>Neopterygii</taxon>
        <taxon>Teleostei</taxon>
        <taxon>Neoteleostei</taxon>
        <taxon>Acanthomorphata</taxon>
        <taxon>Carangaria</taxon>
        <taxon>Pleuronectiformes</taxon>
        <taxon>Pleuronectoidei</taxon>
        <taxon>Soleidae</taxon>
        <taxon>Solea</taxon>
    </lineage>
</organism>
<dbReference type="InterPro" id="IPR009423">
    <property type="entry name" value="NDUC2"/>
</dbReference>
<keyword evidence="7 11" id="KW-0249">Electron transport</keyword>
<dbReference type="GO" id="GO:0005743">
    <property type="term" value="C:mitochondrial inner membrane"/>
    <property type="evidence" value="ECO:0007669"/>
    <property type="project" value="UniProtKB-SubCell"/>
</dbReference>
<keyword evidence="13" id="KW-1185">Reference proteome</keyword>
<name>A0AAV6Q2Z2_SOLSE</name>
<evidence type="ECO:0000313" key="12">
    <source>
        <dbReference type="EMBL" id="KAG7479904.1"/>
    </source>
</evidence>
<proteinExistence type="inferred from homology"/>
<gene>
    <name evidence="12" type="ORF">JOB18_038526</name>
</gene>
<dbReference type="Pfam" id="PF06374">
    <property type="entry name" value="NDUF_C2"/>
    <property type="match status" value="1"/>
</dbReference>
<dbReference type="Proteomes" id="UP000693946">
    <property type="component" value="Linkage Group LG8"/>
</dbReference>
<comment type="similarity">
    <text evidence="2 11">Belongs to the complex I NDUFC2 subunit family.</text>
</comment>
<keyword evidence="9 11" id="KW-0496">Mitochondrion</keyword>
<evidence type="ECO:0000256" key="2">
    <source>
        <dbReference type="ARBA" id="ARBA00008674"/>
    </source>
</evidence>
<evidence type="ECO:0000256" key="7">
    <source>
        <dbReference type="ARBA" id="ARBA00022982"/>
    </source>
</evidence>
<evidence type="ECO:0000256" key="6">
    <source>
        <dbReference type="ARBA" id="ARBA00022792"/>
    </source>
</evidence>
<keyword evidence="5" id="KW-0812">Transmembrane</keyword>
<keyword evidence="10 11" id="KW-0472">Membrane</keyword>
<evidence type="ECO:0000256" key="9">
    <source>
        <dbReference type="ARBA" id="ARBA00023128"/>
    </source>
</evidence>
<dbReference type="PANTHER" id="PTHR13099:SF0">
    <property type="entry name" value="NADH DEHYDROGENASE [UBIQUINONE] 1 SUBUNIT C2-RELATED"/>
    <property type="match status" value="1"/>
</dbReference>
<evidence type="ECO:0000313" key="13">
    <source>
        <dbReference type="Proteomes" id="UP000693946"/>
    </source>
</evidence>
<dbReference type="PANTHER" id="PTHR13099">
    <property type="entry name" value="NADH-UBIQUINONE OXIDOREDUCTASE SUBUNIT B14.5B"/>
    <property type="match status" value="1"/>
</dbReference>
<dbReference type="GO" id="GO:0006120">
    <property type="term" value="P:mitochondrial electron transport, NADH to ubiquinone"/>
    <property type="evidence" value="ECO:0007669"/>
    <property type="project" value="InterPro"/>
</dbReference>
<keyword evidence="8" id="KW-1133">Transmembrane helix</keyword>
<evidence type="ECO:0000256" key="1">
    <source>
        <dbReference type="ARBA" id="ARBA00004298"/>
    </source>
</evidence>
<dbReference type="AlphaFoldDB" id="A0AAV6Q2Z2"/>
<evidence type="ECO:0000256" key="11">
    <source>
        <dbReference type="PIRNR" id="PIRNR017834"/>
    </source>
</evidence>
<evidence type="ECO:0000256" key="8">
    <source>
        <dbReference type="ARBA" id="ARBA00022989"/>
    </source>
</evidence>
<comment type="subcellular location">
    <subcellularLocation>
        <location evidence="1">Mitochondrion inner membrane</location>
        <topology evidence="1">Single-pass membrane protein</topology>
        <orientation evidence="1">Matrix side</orientation>
    </subcellularLocation>
</comment>
<keyword evidence="3 11" id="KW-0813">Transport</keyword>
<sequence length="112" mass="12865">MGFIPDEAKSLPPPGILNRTSLWLGGIGWCTAMLHNAINLRPPLKSGVHRQVLLATIGWFIGYHVTKLENYKYANHDREMIKYMKFHPEEFVPKGKVLYINILSQVHFSFSQ</sequence>
<comment type="caution">
    <text evidence="12">The sequence shown here is derived from an EMBL/GenBank/DDBJ whole genome shotgun (WGS) entry which is preliminary data.</text>
</comment>